<dbReference type="InterPro" id="IPR008991">
    <property type="entry name" value="Translation_prot_SH3-like_sf"/>
</dbReference>
<dbReference type="InterPro" id="IPR014726">
    <property type="entry name" value="Ribosomal_uL2_dom3"/>
</dbReference>
<dbReference type="PANTHER" id="PTHR13691">
    <property type="entry name" value="RIBOSOMAL PROTEIN L2"/>
    <property type="match status" value="1"/>
</dbReference>
<dbReference type="EMBL" id="MH898668">
    <property type="protein sequence ID" value="AYQ93358.1"/>
    <property type="molecule type" value="Genomic_DNA"/>
</dbReference>
<geneLocation type="chloroplast" evidence="8"/>
<evidence type="ECO:0000256" key="5">
    <source>
        <dbReference type="SAM" id="MobiDB-lite"/>
    </source>
</evidence>
<dbReference type="InterPro" id="IPR022666">
    <property type="entry name" value="Ribosomal_uL2_RNA-bd_dom"/>
</dbReference>
<name>A0A3G3LKX6_9EUGL</name>
<dbReference type="InterPro" id="IPR012340">
    <property type="entry name" value="NA-bd_OB-fold"/>
</dbReference>
<feature type="domain" description="Large ribosomal subunit protein uL2 RNA-binding" evidence="7">
    <location>
        <begin position="42"/>
        <end position="118"/>
    </location>
</feature>
<evidence type="ECO:0000256" key="1">
    <source>
        <dbReference type="ARBA" id="ARBA00005636"/>
    </source>
</evidence>
<evidence type="ECO:0000256" key="3">
    <source>
        <dbReference type="ARBA" id="ARBA00023274"/>
    </source>
</evidence>
<evidence type="ECO:0000259" key="6">
    <source>
        <dbReference type="SMART" id="SM01382"/>
    </source>
</evidence>
<dbReference type="NCBIfam" id="TIGR01171">
    <property type="entry name" value="rplB_bact"/>
    <property type="match status" value="1"/>
</dbReference>
<dbReference type="SUPFAM" id="SSF50249">
    <property type="entry name" value="Nucleic acid-binding proteins"/>
    <property type="match status" value="1"/>
</dbReference>
<organism evidence="8">
    <name type="scientific">Lepocinclis tripteris</name>
    <dbReference type="NCBI Taxonomy" id="135494"/>
    <lineage>
        <taxon>Eukaryota</taxon>
        <taxon>Discoba</taxon>
        <taxon>Euglenozoa</taxon>
        <taxon>Euglenida</taxon>
        <taxon>Spirocuta</taxon>
        <taxon>Euglenophyceae</taxon>
        <taxon>Euglenales</taxon>
        <taxon>Phacaceae</taxon>
        <taxon>Lepocinclis</taxon>
    </lineage>
</organism>
<dbReference type="InterPro" id="IPR002171">
    <property type="entry name" value="Ribosomal_uL2"/>
</dbReference>
<dbReference type="GO" id="GO:0005762">
    <property type="term" value="C:mitochondrial large ribosomal subunit"/>
    <property type="evidence" value="ECO:0007669"/>
    <property type="project" value="TreeGrafter"/>
</dbReference>
<feature type="domain" description="Large ribosomal subunit protein uL2 C-terminal" evidence="6">
    <location>
        <begin position="124"/>
        <end position="253"/>
    </location>
</feature>
<dbReference type="FunFam" id="4.10.950.10:FF:000001">
    <property type="entry name" value="50S ribosomal protein L2"/>
    <property type="match status" value="1"/>
</dbReference>
<dbReference type="GO" id="GO:0019843">
    <property type="term" value="F:rRNA binding"/>
    <property type="evidence" value="ECO:0007669"/>
    <property type="project" value="UniProtKB-UniRule"/>
</dbReference>
<protein>
    <recommendedName>
        <fullName evidence="4">Large ribosomal subunit protein uL2c</fullName>
    </recommendedName>
</protein>
<dbReference type="Gene3D" id="4.10.950.10">
    <property type="entry name" value="Ribosomal protein L2, domain 3"/>
    <property type="match status" value="1"/>
</dbReference>
<accession>A0A3G3LKX6</accession>
<keyword evidence="2 4" id="KW-0689">Ribosomal protein</keyword>
<dbReference type="SMART" id="SM01383">
    <property type="entry name" value="Ribosomal_L2"/>
    <property type="match status" value="1"/>
</dbReference>
<evidence type="ECO:0000256" key="2">
    <source>
        <dbReference type="ARBA" id="ARBA00022980"/>
    </source>
</evidence>
<feature type="region of interest" description="Disordered" evidence="5">
    <location>
        <begin position="225"/>
        <end position="250"/>
    </location>
</feature>
<dbReference type="SMART" id="SM01382">
    <property type="entry name" value="Ribosomal_L2_C"/>
    <property type="match status" value="1"/>
</dbReference>
<proteinExistence type="inferred from homology"/>
<dbReference type="InterPro" id="IPR014722">
    <property type="entry name" value="Rib_uL2_dom2"/>
</dbReference>
<dbReference type="GO" id="GO:0009507">
    <property type="term" value="C:chloroplast"/>
    <property type="evidence" value="ECO:0007669"/>
    <property type="project" value="UniProtKB-SubCell"/>
</dbReference>
<dbReference type="Pfam" id="PF03947">
    <property type="entry name" value="Ribosomal_L2_C"/>
    <property type="match status" value="1"/>
</dbReference>
<dbReference type="SUPFAM" id="SSF50104">
    <property type="entry name" value="Translation proteins SH3-like domain"/>
    <property type="match status" value="1"/>
</dbReference>
<dbReference type="AlphaFoldDB" id="A0A3G3LKX6"/>
<gene>
    <name evidence="4" type="primary">rpl2</name>
</gene>
<reference evidence="8" key="1">
    <citation type="journal article" date="2018" name="Sci. Rep.">
        <title>Dynamic evolution of inverted repeats in Euglenophyta plastid genomes.</title>
        <authorList>
            <person name="Karnkowska A."/>
            <person name="Bennett M.S."/>
            <person name="Triemer R.E."/>
        </authorList>
    </citation>
    <scope>NUCLEOTIDE SEQUENCE</scope>
</reference>
<evidence type="ECO:0000256" key="4">
    <source>
        <dbReference type="HAMAP-Rule" id="MF_01320"/>
    </source>
</evidence>
<keyword evidence="8" id="KW-0150">Chloroplast</keyword>
<dbReference type="PANTHER" id="PTHR13691:SF5">
    <property type="entry name" value="LARGE RIBOSOMAL SUBUNIT PROTEIN UL2M"/>
    <property type="match status" value="1"/>
</dbReference>
<evidence type="ECO:0000259" key="7">
    <source>
        <dbReference type="SMART" id="SM01383"/>
    </source>
</evidence>
<comment type="similarity">
    <text evidence="1 4">Belongs to the universal ribosomal protein uL2 family.</text>
</comment>
<sequence length="277" mass="31192">MSVRFFKPYTSGTRNRCLSDFFEVTKSFPEKSLTFFNHSLKGRNNRGIITSRHRGGGHKRLYRLIDFKRNKIGFIGNIISVEYDPNRNSRIFLVCYSDGEKRYILQINGLTVGDTVLSDFNVPIKLGNALPLGKIPLGTEVHNIEFQPGKGGQVARSAGSFCRVISYRAKFVILQLPSGKLRCFWKSCWATIGQVGNIDFSSLRYAKAGYSRWLGIRPSVRGGAMNPCDHPHGGGEGRTPIGRKRPVTPWGKATLGQKTRRSKKYSDILIICNFTFY</sequence>
<dbReference type="HAMAP" id="MF_01320_B">
    <property type="entry name" value="Ribosomal_uL2_B"/>
    <property type="match status" value="1"/>
</dbReference>
<dbReference type="GO" id="GO:0016740">
    <property type="term" value="F:transferase activity"/>
    <property type="evidence" value="ECO:0007669"/>
    <property type="project" value="InterPro"/>
</dbReference>
<dbReference type="Gene3D" id="2.30.30.30">
    <property type="match status" value="1"/>
</dbReference>
<dbReference type="GO" id="GO:0003735">
    <property type="term" value="F:structural constituent of ribosome"/>
    <property type="evidence" value="ECO:0007669"/>
    <property type="project" value="InterPro"/>
</dbReference>
<dbReference type="GO" id="GO:0032543">
    <property type="term" value="P:mitochondrial translation"/>
    <property type="evidence" value="ECO:0007669"/>
    <property type="project" value="TreeGrafter"/>
</dbReference>
<dbReference type="Gene3D" id="2.40.50.140">
    <property type="entry name" value="Nucleic acid-binding proteins"/>
    <property type="match status" value="1"/>
</dbReference>
<keyword evidence="3 4" id="KW-0687">Ribonucleoprotein</keyword>
<dbReference type="InterPro" id="IPR005880">
    <property type="entry name" value="Ribosomal_uL2_bac/org-type"/>
</dbReference>
<keyword evidence="8" id="KW-0934">Plastid</keyword>
<dbReference type="InterPro" id="IPR022669">
    <property type="entry name" value="Ribosomal_uL2_C"/>
</dbReference>
<dbReference type="Pfam" id="PF00181">
    <property type="entry name" value="Ribosomal_L2_N"/>
    <property type="match status" value="1"/>
</dbReference>
<comment type="subcellular location">
    <subcellularLocation>
        <location evidence="4">Plastid</location>
        <location evidence="4">Chloroplast</location>
    </subcellularLocation>
</comment>
<dbReference type="FunFam" id="2.30.30.30:FF:000001">
    <property type="entry name" value="50S ribosomal protein L2"/>
    <property type="match status" value="1"/>
</dbReference>
<comment type="subunit">
    <text evidence="4">Part of the 50S ribosomal subunit.</text>
</comment>
<dbReference type="PIRSF" id="PIRSF002158">
    <property type="entry name" value="Ribosomal_L2"/>
    <property type="match status" value="1"/>
</dbReference>
<evidence type="ECO:0000313" key="8">
    <source>
        <dbReference type="EMBL" id="AYQ93358.1"/>
    </source>
</evidence>